<gene>
    <name evidence="2" type="ORF">HNAJ_LOCUS1631</name>
</gene>
<organism evidence="2 3">
    <name type="scientific">Rodentolepis nana</name>
    <name type="common">Dwarf tapeworm</name>
    <name type="synonym">Hymenolepis nana</name>
    <dbReference type="NCBI Taxonomy" id="102285"/>
    <lineage>
        <taxon>Eukaryota</taxon>
        <taxon>Metazoa</taxon>
        <taxon>Spiralia</taxon>
        <taxon>Lophotrochozoa</taxon>
        <taxon>Platyhelminthes</taxon>
        <taxon>Cestoda</taxon>
        <taxon>Eucestoda</taxon>
        <taxon>Cyclophyllidea</taxon>
        <taxon>Hymenolepididae</taxon>
        <taxon>Rodentolepis</taxon>
    </lineage>
</organism>
<dbReference type="AlphaFoldDB" id="A0A3P7RTR4"/>
<evidence type="ECO:0008006" key="4">
    <source>
        <dbReference type="Google" id="ProtNLM"/>
    </source>
</evidence>
<dbReference type="Proteomes" id="UP000278807">
    <property type="component" value="Unassembled WGS sequence"/>
</dbReference>
<feature type="region of interest" description="Disordered" evidence="1">
    <location>
        <begin position="49"/>
        <end position="89"/>
    </location>
</feature>
<feature type="compositionally biased region" description="Basic and acidic residues" evidence="1">
    <location>
        <begin position="53"/>
        <end position="89"/>
    </location>
</feature>
<reference evidence="2 3" key="1">
    <citation type="submission" date="2018-11" db="EMBL/GenBank/DDBJ databases">
        <authorList>
            <consortium name="Pathogen Informatics"/>
        </authorList>
    </citation>
    <scope>NUCLEOTIDE SEQUENCE [LARGE SCALE GENOMIC DNA]</scope>
</reference>
<evidence type="ECO:0000313" key="2">
    <source>
        <dbReference type="EMBL" id="VDN97490.1"/>
    </source>
</evidence>
<protein>
    <recommendedName>
        <fullName evidence="4">USP domain-containing protein</fullName>
    </recommendedName>
</protein>
<evidence type="ECO:0000313" key="3">
    <source>
        <dbReference type="Proteomes" id="UP000278807"/>
    </source>
</evidence>
<keyword evidence="3" id="KW-1185">Reference proteome</keyword>
<name>A0A3P7RTR4_RODNA</name>
<sequence length="89" mass="10017">MVANVVHDGPATPGAGTHRIFVLQRGTGKWFEMQDLHVQEILPQMIPLSLGSEQEHSEPLLREEVDQESNNERGRKEKGMKGPEGENRM</sequence>
<proteinExistence type="predicted"/>
<dbReference type="OrthoDB" id="10263353at2759"/>
<dbReference type="EMBL" id="UZAE01000662">
    <property type="protein sequence ID" value="VDN97490.1"/>
    <property type="molecule type" value="Genomic_DNA"/>
</dbReference>
<accession>A0A3P7RTR4</accession>
<evidence type="ECO:0000256" key="1">
    <source>
        <dbReference type="SAM" id="MobiDB-lite"/>
    </source>
</evidence>